<keyword evidence="7" id="KW-0677">Repeat</keyword>
<comment type="catalytic activity">
    <reaction evidence="38">
        <text>1-O-hexadecyl-2-(9Z)-octadecenoyl-sn-glycero-3-phosphocholine + H2O = 1-O-hexadecyl-sn-glycero-3-phosphocholine + (9Z)-octadecenoate + H(+)</text>
        <dbReference type="Rhea" id="RHEA:40915"/>
        <dbReference type="ChEBI" id="CHEBI:15377"/>
        <dbReference type="ChEBI" id="CHEBI:15378"/>
        <dbReference type="ChEBI" id="CHEBI:30823"/>
        <dbReference type="ChEBI" id="CHEBI:34112"/>
        <dbReference type="ChEBI" id="CHEBI:64496"/>
    </reaction>
    <physiologicalReaction direction="left-to-right" evidence="38">
        <dbReference type="Rhea" id="RHEA:40916"/>
    </physiologicalReaction>
</comment>
<keyword evidence="10" id="KW-0443">Lipid metabolism</keyword>
<dbReference type="RefSeq" id="XP_037881497.1">
    <property type="nucleotide sequence ID" value="XM_038025569.1"/>
</dbReference>
<accession>A0A8U0W861</accession>
<evidence type="ECO:0000256" key="8">
    <source>
        <dbReference type="ARBA" id="ARBA00022801"/>
    </source>
</evidence>
<dbReference type="InterPro" id="IPR036514">
    <property type="entry name" value="SGNH_hydro_sf"/>
</dbReference>
<dbReference type="InterPro" id="IPR035547">
    <property type="entry name" value="Phospholipase_B"/>
</dbReference>
<evidence type="ECO:0000256" key="16">
    <source>
        <dbReference type="ARBA" id="ARBA00029723"/>
    </source>
</evidence>
<comment type="similarity">
    <text evidence="2">Belongs to the 'GDSL' lipolytic enzyme family. Phospholipase B1 subfamily.</text>
</comment>
<evidence type="ECO:0000256" key="5">
    <source>
        <dbReference type="ARBA" id="ARBA00022692"/>
    </source>
</evidence>
<dbReference type="GO" id="GO:0016324">
    <property type="term" value="C:apical plasma membrane"/>
    <property type="evidence" value="ECO:0007669"/>
    <property type="project" value="UniProtKB-SubCell"/>
</dbReference>
<evidence type="ECO:0000256" key="3">
    <source>
        <dbReference type="ARBA" id="ARBA00015133"/>
    </source>
</evidence>
<comment type="catalytic activity">
    <reaction evidence="28">
        <text>1,2-di-(9Z-octadecenoyl)-sn-glycero-3-phosphocholine + H2O = 1-(9Z-octadecenoyl)-sn-glycero-3-phosphocholine + (9Z)-octadecenoate + H(+)</text>
        <dbReference type="Rhea" id="RHEA:40923"/>
        <dbReference type="ChEBI" id="CHEBI:15377"/>
        <dbReference type="ChEBI" id="CHEBI:15378"/>
        <dbReference type="ChEBI" id="CHEBI:28610"/>
        <dbReference type="ChEBI" id="CHEBI:30823"/>
        <dbReference type="ChEBI" id="CHEBI:74669"/>
    </reaction>
    <physiologicalReaction direction="left-to-right" evidence="28">
        <dbReference type="Rhea" id="RHEA:40924"/>
    </physiologicalReaction>
</comment>
<comment type="catalytic activity">
    <reaction evidence="36">
        <text>1-hexadecanoyl-2-(9Z-octadecenoyl)-sn-glycero-3-phosphocholine + H2O = 1-hexadecanoyl-sn-glycero-3-phosphocholine + (9Z)-octadecenoate + H(+)</text>
        <dbReference type="Rhea" id="RHEA:38779"/>
        <dbReference type="ChEBI" id="CHEBI:15377"/>
        <dbReference type="ChEBI" id="CHEBI:15378"/>
        <dbReference type="ChEBI" id="CHEBI:30823"/>
        <dbReference type="ChEBI" id="CHEBI:72998"/>
        <dbReference type="ChEBI" id="CHEBI:73001"/>
    </reaction>
    <physiologicalReaction direction="left-to-right" evidence="36">
        <dbReference type="Rhea" id="RHEA:38780"/>
    </physiologicalReaction>
</comment>
<evidence type="ECO:0000256" key="40">
    <source>
        <dbReference type="ARBA" id="ARBA00049363"/>
    </source>
</evidence>
<dbReference type="CDD" id="cd01824">
    <property type="entry name" value="Phospholipase_B_like"/>
    <property type="match status" value="1"/>
</dbReference>
<dbReference type="KEGG" id="gfs:119632595"/>
<reference evidence="45" key="1">
    <citation type="submission" date="2025-08" db="UniProtKB">
        <authorList>
            <consortium name="RefSeq"/>
        </authorList>
    </citation>
    <scope>IDENTIFICATION</scope>
    <source>
        <tissue evidence="45">Whole body pupa</tissue>
    </source>
</reference>
<comment type="function">
    <text evidence="20">Calcium-independent membrane-associated phospholipase that catalyzes complete diacylation of phospholipids by hydrolyzing both sn-1 and sn-2 fatty acyl chains attached to the glycerol backbone (phospholipase B activity). Has dual phospholipase and lysophospholipase activities toward diacylphospholipids. Preferentially cleaves sn-2 ester bonds over sn-1 bonds. Acts as a lipase toward glycerolipid substrates. Hydrolyzes fatty acyl chains of diacylglycerols with preference for the sn-2 position and of triacylglycerols with not positional selectivity. May also hydrolyze long chain retinyl esters such as retinyl palmitate. May contribute to digestion of dietary phospholipids, glycerolipids and retinoids, facilitating lipid absorption at the brush border.</text>
</comment>
<comment type="catalytic activity">
    <reaction evidence="33">
        <text>a 1-acyl-sn-glycero-3-phosphocholine + H2O = sn-glycerol 3-phosphocholine + a fatty acid + H(+)</text>
        <dbReference type="Rhea" id="RHEA:15177"/>
        <dbReference type="ChEBI" id="CHEBI:15377"/>
        <dbReference type="ChEBI" id="CHEBI:15378"/>
        <dbReference type="ChEBI" id="CHEBI:16870"/>
        <dbReference type="ChEBI" id="CHEBI:28868"/>
        <dbReference type="ChEBI" id="CHEBI:58168"/>
        <dbReference type="EC" id="3.1.1.5"/>
    </reaction>
    <physiologicalReaction direction="left-to-right" evidence="33">
        <dbReference type="Rhea" id="RHEA:15178"/>
    </physiologicalReaction>
</comment>
<comment type="catalytic activity">
    <reaction evidence="35">
        <text>1-hexadecanoyl-sn-glycero-3-phosphocholine + H2O = sn-glycerol 3-phosphocholine + hexadecanoate + H(+)</text>
        <dbReference type="Rhea" id="RHEA:40435"/>
        <dbReference type="ChEBI" id="CHEBI:7896"/>
        <dbReference type="ChEBI" id="CHEBI:15377"/>
        <dbReference type="ChEBI" id="CHEBI:15378"/>
        <dbReference type="ChEBI" id="CHEBI:16870"/>
        <dbReference type="ChEBI" id="CHEBI:72998"/>
    </reaction>
    <physiologicalReaction direction="left-to-right" evidence="35">
        <dbReference type="Rhea" id="RHEA:40436"/>
    </physiologicalReaction>
</comment>
<evidence type="ECO:0000256" key="14">
    <source>
        <dbReference type="ARBA" id="ARBA00023408"/>
    </source>
</evidence>
<dbReference type="InterPro" id="IPR001087">
    <property type="entry name" value="GDSL"/>
</dbReference>
<dbReference type="PANTHER" id="PTHR21325:SF31">
    <property type="entry name" value="GH22081P-RELATED"/>
    <property type="match status" value="1"/>
</dbReference>
<evidence type="ECO:0000256" key="9">
    <source>
        <dbReference type="ARBA" id="ARBA00022989"/>
    </source>
</evidence>
<evidence type="ECO:0000256" key="23">
    <source>
        <dbReference type="ARBA" id="ARBA00047438"/>
    </source>
</evidence>
<keyword evidence="12" id="KW-0325">Glycoprotein</keyword>
<dbReference type="Proteomes" id="UP000092443">
    <property type="component" value="Unplaced"/>
</dbReference>
<evidence type="ECO:0000256" key="1">
    <source>
        <dbReference type="ARBA" id="ARBA00004247"/>
    </source>
</evidence>
<dbReference type="GeneID" id="119632595"/>
<comment type="subcellular location">
    <subcellularLocation>
        <location evidence="1">Apical cell membrane</location>
        <topology evidence="1">Single-pass type I membrane protein</topology>
    </subcellularLocation>
</comment>
<comment type="catalytic activity">
    <reaction evidence="39">
        <text>1-hexadecanoyl-2-(9Z)-octadecenoyl-3-octadecanoyl-sn-glycerol + H2O = 1-hexadecanoyl-3-octadecanoyl-sn-glycerol + (9Z)-octadecenoate + H(+)</text>
        <dbReference type="Rhea" id="RHEA:41103"/>
        <dbReference type="ChEBI" id="CHEBI:15377"/>
        <dbReference type="ChEBI" id="CHEBI:15378"/>
        <dbReference type="ChEBI" id="CHEBI:30823"/>
        <dbReference type="ChEBI" id="CHEBI:77623"/>
        <dbReference type="ChEBI" id="CHEBI:77624"/>
    </reaction>
    <physiologicalReaction direction="left-to-right" evidence="39">
        <dbReference type="Rhea" id="RHEA:41104"/>
    </physiologicalReaction>
</comment>
<keyword evidence="6" id="KW-0732">Signal</keyword>
<organism evidence="44 45">
    <name type="scientific">Glossina fuscipes</name>
    <dbReference type="NCBI Taxonomy" id="7396"/>
    <lineage>
        <taxon>Eukaryota</taxon>
        <taxon>Metazoa</taxon>
        <taxon>Ecdysozoa</taxon>
        <taxon>Arthropoda</taxon>
        <taxon>Hexapoda</taxon>
        <taxon>Insecta</taxon>
        <taxon>Pterygota</taxon>
        <taxon>Neoptera</taxon>
        <taxon>Endopterygota</taxon>
        <taxon>Diptera</taxon>
        <taxon>Brachycera</taxon>
        <taxon>Muscomorpha</taxon>
        <taxon>Hippoboscoidea</taxon>
        <taxon>Glossinidae</taxon>
        <taxon>Glossina</taxon>
    </lineage>
</organism>
<comment type="catalytic activity">
    <reaction evidence="15">
        <text>a 1,2-diacyl-sn-glycero-3-phosphocholine + H2O = a 1-acyl-sn-glycero-3-phosphocholine + a fatty acid + H(+)</text>
        <dbReference type="Rhea" id="RHEA:15801"/>
        <dbReference type="ChEBI" id="CHEBI:15377"/>
        <dbReference type="ChEBI" id="CHEBI:15378"/>
        <dbReference type="ChEBI" id="CHEBI:28868"/>
        <dbReference type="ChEBI" id="CHEBI:57643"/>
        <dbReference type="ChEBI" id="CHEBI:58168"/>
        <dbReference type="EC" id="3.1.1.4"/>
    </reaction>
    <physiologicalReaction direction="left-to-right" evidence="15">
        <dbReference type="Rhea" id="RHEA:15802"/>
    </physiologicalReaction>
</comment>
<keyword evidence="44" id="KW-1185">Reference proteome</keyword>
<dbReference type="InterPro" id="IPR038885">
    <property type="entry name" value="PLB1"/>
</dbReference>
<evidence type="ECO:0000256" key="24">
    <source>
        <dbReference type="ARBA" id="ARBA00047459"/>
    </source>
</evidence>
<evidence type="ECO:0000256" key="20">
    <source>
        <dbReference type="ARBA" id="ARBA00045916"/>
    </source>
</evidence>
<comment type="catalytic activity">
    <reaction evidence="22">
        <text>1,3-dihexadecanoyl-2-(9Z-octadecenoyl)glycerol + H2O = 1-hexadecanoyl-2-(9Z-octadecenoyl)-glycerol + hexadecanoate + H(+)</text>
        <dbReference type="Rhea" id="RHEA:40979"/>
        <dbReference type="ChEBI" id="CHEBI:7896"/>
        <dbReference type="ChEBI" id="CHEBI:15377"/>
        <dbReference type="ChEBI" id="CHEBI:15378"/>
        <dbReference type="ChEBI" id="CHEBI:75585"/>
        <dbReference type="ChEBI" id="CHEBI:75688"/>
    </reaction>
    <physiologicalReaction direction="left-to-right" evidence="22">
        <dbReference type="Rhea" id="RHEA:40980"/>
    </physiologicalReaction>
</comment>
<evidence type="ECO:0000256" key="15">
    <source>
        <dbReference type="ARBA" id="ARBA00023422"/>
    </source>
</evidence>
<evidence type="ECO:0000256" key="34">
    <source>
        <dbReference type="ARBA" id="ARBA00048613"/>
    </source>
</evidence>
<evidence type="ECO:0000256" key="42">
    <source>
        <dbReference type="ARBA" id="ARBA00049461"/>
    </source>
</evidence>
<evidence type="ECO:0000256" key="38">
    <source>
        <dbReference type="ARBA" id="ARBA00048872"/>
    </source>
</evidence>
<evidence type="ECO:0000313" key="44">
    <source>
        <dbReference type="Proteomes" id="UP000092443"/>
    </source>
</evidence>
<evidence type="ECO:0000256" key="10">
    <source>
        <dbReference type="ARBA" id="ARBA00023098"/>
    </source>
</evidence>
<evidence type="ECO:0000256" key="4">
    <source>
        <dbReference type="ARBA" id="ARBA00022475"/>
    </source>
</evidence>
<evidence type="ECO:0000256" key="7">
    <source>
        <dbReference type="ARBA" id="ARBA00022737"/>
    </source>
</evidence>
<comment type="catalytic activity">
    <reaction evidence="25">
        <text>2,3-di-(9Z)-octadecenoyl-sn-glycerol + H2O = 3-(9Z-octadecenoyl)-sn-glycerol + (9Z)-octadecenoate + H(+)</text>
        <dbReference type="Rhea" id="RHEA:42604"/>
        <dbReference type="ChEBI" id="CHEBI:15377"/>
        <dbReference type="ChEBI" id="CHEBI:15378"/>
        <dbReference type="ChEBI" id="CHEBI:30823"/>
        <dbReference type="ChEBI" id="CHEBI:75824"/>
        <dbReference type="ChEBI" id="CHEBI:75938"/>
    </reaction>
    <physiologicalReaction direction="left-to-right" evidence="25">
        <dbReference type="Rhea" id="RHEA:42605"/>
    </physiologicalReaction>
</comment>
<protein>
    <recommendedName>
        <fullName evidence="3">Phospholipase B1, membrane-associated</fullName>
    </recommendedName>
    <alternativeName>
        <fullName evidence="16">Lysophospholipase</fullName>
    </alternativeName>
    <alternativeName>
        <fullName evidence="17">Phospholipase A2</fullName>
    </alternativeName>
    <alternativeName>
        <fullName evidence="19">Phospholipase B/lipase</fullName>
    </alternativeName>
    <alternativeName>
        <fullName evidence="18">Triacylglycerol lipase</fullName>
    </alternativeName>
</protein>
<keyword evidence="9" id="KW-1133">Transmembrane helix</keyword>
<name>A0A8U0W861_9MUSC</name>
<evidence type="ECO:0000256" key="21">
    <source>
        <dbReference type="ARBA" id="ARBA00047324"/>
    </source>
</evidence>
<dbReference type="PANTHER" id="PTHR21325">
    <property type="entry name" value="PHOSPHOLIPASE B, PLB1"/>
    <property type="match status" value="1"/>
</dbReference>
<keyword evidence="4" id="KW-1003">Cell membrane</keyword>
<dbReference type="Pfam" id="PF00657">
    <property type="entry name" value="Lipase_GDSL"/>
    <property type="match status" value="1"/>
</dbReference>
<evidence type="ECO:0000256" key="22">
    <source>
        <dbReference type="ARBA" id="ARBA00047363"/>
    </source>
</evidence>
<comment type="catalytic activity">
    <reaction evidence="41">
        <text>1,3-di-(9Z-octadecenoyl)-glycerol + H2O = 1-(9Z-octadecenoyl)-glycerol + (9Z)-octadecenoate + H(+)</text>
        <dbReference type="Rhea" id="RHEA:39939"/>
        <dbReference type="ChEBI" id="CHEBI:15377"/>
        <dbReference type="ChEBI" id="CHEBI:15378"/>
        <dbReference type="ChEBI" id="CHEBI:30823"/>
        <dbReference type="ChEBI" id="CHEBI:75342"/>
        <dbReference type="ChEBI" id="CHEBI:75735"/>
    </reaction>
    <physiologicalReaction direction="left-to-right" evidence="41">
        <dbReference type="Rhea" id="RHEA:39940"/>
    </physiologicalReaction>
</comment>
<evidence type="ECO:0000256" key="12">
    <source>
        <dbReference type="ARBA" id="ARBA00023180"/>
    </source>
</evidence>
<evidence type="ECO:0000256" key="26">
    <source>
        <dbReference type="ARBA" id="ARBA00048015"/>
    </source>
</evidence>
<evidence type="ECO:0000256" key="11">
    <source>
        <dbReference type="ARBA" id="ARBA00023136"/>
    </source>
</evidence>
<evidence type="ECO:0000256" key="37">
    <source>
        <dbReference type="ARBA" id="ARBA00048869"/>
    </source>
</evidence>
<evidence type="ECO:0000256" key="19">
    <source>
        <dbReference type="ARBA" id="ARBA00033022"/>
    </source>
</evidence>
<dbReference type="SUPFAM" id="SSF52266">
    <property type="entry name" value="SGNH hydrolase"/>
    <property type="match status" value="1"/>
</dbReference>
<comment type="catalytic activity">
    <reaction evidence="31">
        <text>1-octadecanoyl-2-(9Z,12Z)-octadecadienoyl-sn-glycerol + H2O = 1-octadecanoyl-sn-glycerol + (9Z,12Z)-octadecadienoate + H(+)</text>
        <dbReference type="Rhea" id="RHEA:40927"/>
        <dbReference type="ChEBI" id="CHEBI:15377"/>
        <dbReference type="ChEBI" id="CHEBI:15378"/>
        <dbReference type="ChEBI" id="CHEBI:30245"/>
        <dbReference type="ChEBI" id="CHEBI:75550"/>
        <dbReference type="ChEBI" id="CHEBI:77097"/>
    </reaction>
    <physiologicalReaction direction="left-to-right" evidence="31">
        <dbReference type="Rhea" id="RHEA:40928"/>
    </physiologicalReaction>
</comment>
<comment type="catalytic activity">
    <reaction evidence="23">
        <text>1-(9Z-octadecenoyl)-glycerol + H2O = glycerol + (9Z)-octadecenoate + H(+)</text>
        <dbReference type="Rhea" id="RHEA:38487"/>
        <dbReference type="ChEBI" id="CHEBI:15377"/>
        <dbReference type="ChEBI" id="CHEBI:15378"/>
        <dbReference type="ChEBI" id="CHEBI:17754"/>
        <dbReference type="ChEBI" id="CHEBI:30823"/>
        <dbReference type="ChEBI" id="CHEBI:75342"/>
    </reaction>
    <physiologicalReaction direction="left-to-right" evidence="23">
        <dbReference type="Rhea" id="RHEA:38488"/>
    </physiologicalReaction>
</comment>
<evidence type="ECO:0000256" key="33">
    <source>
        <dbReference type="ARBA" id="ARBA00048454"/>
    </source>
</evidence>
<dbReference type="GO" id="GO:0004806">
    <property type="term" value="F:triacylglycerol lipase activity"/>
    <property type="evidence" value="ECO:0007669"/>
    <property type="project" value="UniProtKB-EC"/>
</dbReference>
<evidence type="ECO:0000256" key="35">
    <source>
        <dbReference type="ARBA" id="ARBA00048656"/>
    </source>
</evidence>
<comment type="catalytic activity">
    <reaction evidence="14">
        <text>1-hexadecanoyl-2-(9Z,12Z-octadecadienoyl)-sn-glycero-3-phosphocholine + H2O = (9Z,12Z)-octadecadienoate + 1-hexadecanoyl-sn-glycero-3-phosphocholine + H(+)</text>
        <dbReference type="Rhea" id="RHEA:40811"/>
        <dbReference type="ChEBI" id="CHEBI:15377"/>
        <dbReference type="ChEBI" id="CHEBI:15378"/>
        <dbReference type="ChEBI" id="CHEBI:30245"/>
        <dbReference type="ChEBI" id="CHEBI:72998"/>
        <dbReference type="ChEBI" id="CHEBI:73002"/>
    </reaction>
    <physiologicalReaction direction="left-to-right" evidence="14">
        <dbReference type="Rhea" id="RHEA:40812"/>
    </physiologicalReaction>
</comment>
<dbReference type="FunFam" id="3.40.50.1110:FF:000005">
    <property type="entry name" value="Phospholipase B1"/>
    <property type="match status" value="1"/>
</dbReference>
<proteinExistence type="inferred from homology"/>
<comment type="catalytic activity">
    <reaction evidence="40">
        <text>1,2-dihexadecanoyl-sn-glycero-3-phosphocholine + 2 H2O = sn-glycerol 3-phosphocholine + 2 hexadecanoate + 2 H(+)</text>
        <dbReference type="Rhea" id="RHEA:40975"/>
        <dbReference type="ChEBI" id="CHEBI:7896"/>
        <dbReference type="ChEBI" id="CHEBI:15377"/>
        <dbReference type="ChEBI" id="CHEBI:15378"/>
        <dbReference type="ChEBI" id="CHEBI:16870"/>
        <dbReference type="ChEBI" id="CHEBI:72999"/>
    </reaction>
    <physiologicalReaction direction="left-to-right" evidence="40">
        <dbReference type="Rhea" id="RHEA:40976"/>
    </physiologicalReaction>
</comment>
<evidence type="ECO:0000256" key="41">
    <source>
        <dbReference type="ARBA" id="ARBA00049372"/>
    </source>
</evidence>
<comment type="catalytic activity">
    <reaction evidence="42">
        <text>2-(9Z-octadecenoyl)-glycerol + H2O = glycerol + (9Z)-octadecenoate + H(+)</text>
        <dbReference type="Rhea" id="RHEA:38491"/>
        <dbReference type="ChEBI" id="CHEBI:15377"/>
        <dbReference type="ChEBI" id="CHEBI:15378"/>
        <dbReference type="ChEBI" id="CHEBI:17754"/>
        <dbReference type="ChEBI" id="CHEBI:30823"/>
        <dbReference type="ChEBI" id="CHEBI:73990"/>
    </reaction>
    <physiologicalReaction direction="left-to-right" evidence="42">
        <dbReference type="Rhea" id="RHEA:38492"/>
    </physiologicalReaction>
</comment>
<evidence type="ECO:0000256" key="13">
    <source>
        <dbReference type="ARBA" id="ARBA00023369"/>
    </source>
</evidence>
<evidence type="ECO:0000256" key="30">
    <source>
        <dbReference type="ARBA" id="ARBA00048362"/>
    </source>
</evidence>
<dbReference type="Gene3D" id="3.40.50.1110">
    <property type="entry name" value="SGNH hydrolase"/>
    <property type="match status" value="1"/>
</dbReference>
<evidence type="ECO:0000256" key="43">
    <source>
        <dbReference type="SAM" id="MobiDB-lite"/>
    </source>
</evidence>
<feature type="region of interest" description="Disordered" evidence="43">
    <location>
        <begin position="115"/>
        <end position="135"/>
    </location>
</feature>
<sequence length="460" mass="52869">MDVQNSSIQTFCLVYVMFTKKKNLHFFYSSNQVNSNDELPVDTDKVVTLYVLVSLISENYNVCSQRTALDIELNRFYRPLRSLYLDFVTRLTNPPDNKVLQERGKIQALGKRTRSLSNCDSKNGPGARSPQVPTSVHRLRPGDIDIVGALGDSLTAGYGIFATNLLQVLVENRGVSWSIGGQGHWQQYLTLPNILKEFNPNLYGYSLNDSLSIDRNSRFNVAEGGAMSRDMPYMAKILVKRLKHDPHVNITQHWKLFTLLIGSNDFCADVCYHPNPMKTIDWHEENMLKTYRYLRDNVPRLMLNVVPAPNLSFLRKLKSIPPQCHATLKFECPCIMGRSEEQVNSMQILMNNWFERDIKVAIRDEFNTETFTINIQPFTKDYIYPTLKNGYTDRSYASEDCFHISQKHQAACANAYWNNMLQLPGEKEKLSTQSLGKLLCPTDKRPYLITRVNSYKNFKV</sequence>
<evidence type="ECO:0000256" key="32">
    <source>
        <dbReference type="ARBA" id="ARBA00048386"/>
    </source>
</evidence>
<dbReference type="GO" id="GO:0004622">
    <property type="term" value="F:phosphatidylcholine lysophospholipase activity"/>
    <property type="evidence" value="ECO:0007669"/>
    <property type="project" value="UniProtKB-EC"/>
</dbReference>
<gene>
    <name evidence="45" type="primary">LOC119632595</name>
</gene>
<comment type="catalytic activity">
    <reaction evidence="26">
        <text>1-hexadecanoyl-2-(9Z-octadecenoyl)-sn-glycero-3-phospho-(1'-sn-glycerol) + H2O = 1-hexadecanoyl-sn-glycero-3-phospho-(1'-sn-glycerol) + (9Z)-octadecenoate + H(+)</text>
        <dbReference type="Rhea" id="RHEA:40919"/>
        <dbReference type="ChEBI" id="CHEBI:15377"/>
        <dbReference type="ChEBI" id="CHEBI:15378"/>
        <dbReference type="ChEBI" id="CHEBI:30823"/>
        <dbReference type="ChEBI" id="CHEBI:72841"/>
        <dbReference type="ChEBI" id="CHEBI:75158"/>
    </reaction>
    <physiologicalReaction direction="left-to-right" evidence="26">
        <dbReference type="Rhea" id="RHEA:40920"/>
    </physiologicalReaction>
</comment>
<evidence type="ECO:0000256" key="29">
    <source>
        <dbReference type="ARBA" id="ARBA00048227"/>
    </source>
</evidence>
<evidence type="ECO:0000256" key="6">
    <source>
        <dbReference type="ARBA" id="ARBA00022729"/>
    </source>
</evidence>
<comment type="catalytic activity">
    <reaction evidence="13">
        <text>a triacylglycerol + H2O = a diacylglycerol + a fatty acid + H(+)</text>
        <dbReference type="Rhea" id="RHEA:12044"/>
        <dbReference type="ChEBI" id="CHEBI:15377"/>
        <dbReference type="ChEBI" id="CHEBI:15378"/>
        <dbReference type="ChEBI" id="CHEBI:17855"/>
        <dbReference type="ChEBI" id="CHEBI:18035"/>
        <dbReference type="ChEBI" id="CHEBI:28868"/>
        <dbReference type="EC" id="3.1.1.3"/>
    </reaction>
    <physiologicalReaction direction="left-to-right" evidence="13">
        <dbReference type="Rhea" id="RHEA:12045"/>
    </physiologicalReaction>
</comment>
<comment type="catalytic activity">
    <reaction evidence="21">
        <text>1-hexadecanoyl-2-(9Z)-octadecenoyl-3-octadecanoyl-sn-glycerol + H2O = 2-(9Z-octadecenoyl)-3-octadecanoyl-sn-glycerol + hexadecanoate + H(+)</text>
        <dbReference type="Rhea" id="RHEA:41107"/>
        <dbReference type="ChEBI" id="CHEBI:7896"/>
        <dbReference type="ChEBI" id="CHEBI:15377"/>
        <dbReference type="ChEBI" id="CHEBI:15378"/>
        <dbReference type="ChEBI" id="CHEBI:75558"/>
        <dbReference type="ChEBI" id="CHEBI:77623"/>
    </reaction>
    <physiologicalReaction direction="left-to-right" evidence="21">
        <dbReference type="Rhea" id="RHEA:41108"/>
    </physiologicalReaction>
</comment>
<evidence type="ECO:0000256" key="2">
    <source>
        <dbReference type="ARBA" id="ARBA00009979"/>
    </source>
</evidence>
<keyword evidence="8" id="KW-0378">Hydrolase</keyword>
<evidence type="ECO:0000256" key="17">
    <source>
        <dbReference type="ARBA" id="ARBA00031182"/>
    </source>
</evidence>
<evidence type="ECO:0000313" key="45">
    <source>
        <dbReference type="RefSeq" id="XP_037881497.1"/>
    </source>
</evidence>
<evidence type="ECO:0000256" key="28">
    <source>
        <dbReference type="ARBA" id="ARBA00048058"/>
    </source>
</evidence>
<comment type="catalytic activity">
    <reaction evidence="29">
        <text>1,2-dihexadecanoyl-sn-glycero-3-phosphocholine + H2O = 1-hexadecanoyl-sn-glycero-3-phosphocholine + hexadecanoate + H(+)</text>
        <dbReference type="Rhea" id="RHEA:41223"/>
        <dbReference type="ChEBI" id="CHEBI:7896"/>
        <dbReference type="ChEBI" id="CHEBI:15377"/>
        <dbReference type="ChEBI" id="CHEBI:15378"/>
        <dbReference type="ChEBI" id="CHEBI:72998"/>
        <dbReference type="ChEBI" id="CHEBI:72999"/>
    </reaction>
    <physiologicalReaction direction="left-to-right" evidence="29">
        <dbReference type="Rhea" id="RHEA:41224"/>
    </physiologicalReaction>
</comment>
<dbReference type="GO" id="GO:0004623">
    <property type="term" value="F:phospholipase A2 activity"/>
    <property type="evidence" value="ECO:0007669"/>
    <property type="project" value="UniProtKB-EC"/>
</dbReference>
<comment type="catalytic activity">
    <reaction evidence="34">
        <text>1-hexadecanoyl-2-(9Z-octadecenoyl)-sn-glycero-3-phosphoethanolamine + H2O = 1-hexadecanoyl-sn-glycero-3-phosphoethanolamine + (9Z)-octadecenoate + H(+)</text>
        <dbReference type="Rhea" id="RHEA:40911"/>
        <dbReference type="ChEBI" id="CHEBI:15377"/>
        <dbReference type="ChEBI" id="CHEBI:15378"/>
        <dbReference type="ChEBI" id="CHEBI:30823"/>
        <dbReference type="ChEBI" id="CHEBI:73004"/>
        <dbReference type="ChEBI" id="CHEBI:73007"/>
    </reaction>
    <physiologicalReaction direction="left-to-right" evidence="34">
        <dbReference type="Rhea" id="RHEA:40912"/>
    </physiologicalReaction>
</comment>
<comment type="catalytic activity">
    <reaction evidence="24">
        <text>1-hexadecanoyl-2-(9Z)-octadecenoyl-3-octadecanoyl-sn-glycerol + H2O = 1-hexadecanoyl-2-(9Z-octadecenoyl)-sn-glycerol + octadecanoate + H(+)</text>
        <dbReference type="Rhea" id="RHEA:41111"/>
        <dbReference type="ChEBI" id="CHEBI:15377"/>
        <dbReference type="ChEBI" id="CHEBI:15378"/>
        <dbReference type="ChEBI" id="CHEBI:25629"/>
        <dbReference type="ChEBI" id="CHEBI:75466"/>
        <dbReference type="ChEBI" id="CHEBI:77623"/>
    </reaction>
    <physiologicalReaction direction="left-to-right" evidence="24">
        <dbReference type="Rhea" id="RHEA:41112"/>
    </physiologicalReaction>
</comment>
<comment type="catalytic activity">
    <reaction evidence="27">
        <text>a 1-O-alkyl-2-acyl-sn-glycero-3-phosphocholine + H2O = a 1-O-alkyl-sn-glycero-3-phosphocholine + a fatty acid + H(+)</text>
        <dbReference type="Rhea" id="RHEA:36231"/>
        <dbReference type="ChEBI" id="CHEBI:15377"/>
        <dbReference type="ChEBI" id="CHEBI:15378"/>
        <dbReference type="ChEBI" id="CHEBI:28868"/>
        <dbReference type="ChEBI" id="CHEBI:30909"/>
        <dbReference type="ChEBI" id="CHEBI:36702"/>
        <dbReference type="EC" id="3.1.1.4"/>
    </reaction>
    <physiologicalReaction direction="left-to-right" evidence="27">
        <dbReference type="Rhea" id="RHEA:36232"/>
    </physiologicalReaction>
</comment>
<comment type="catalytic activity">
    <reaction evidence="30">
        <text>1-hexadecanoyl-2-(9Z,12Z-octadecadienoyl)-sn-glycero-3-phosphocholine + H2O = 2-(9Z,12Z-octadecadienoyl)-sn-glycero-3-phosphocholine + hexadecanoate + H(+)</text>
        <dbReference type="Rhea" id="RHEA:40971"/>
        <dbReference type="ChEBI" id="CHEBI:7896"/>
        <dbReference type="ChEBI" id="CHEBI:15377"/>
        <dbReference type="ChEBI" id="CHEBI:15378"/>
        <dbReference type="ChEBI" id="CHEBI:73002"/>
        <dbReference type="ChEBI" id="CHEBI:76084"/>
    </reaction>
    <physiologicalReaction direction="left-to-right" evidence="30">
        <dbReference type="Rhea" id="RHEA:40972"/>
    </physiologicalReaction>
</comment>
<comment type="catalytic activity">
    <reaction evidence="32">
        <text>1,2,3-tri-(9Z-octadecenoyl)-glycerol + H2O = di-(9Z)-octadecenoylglycerol + (9Z)-octadecenoate + H(+)</text>
        <dbReference type="Rhea" id="RHEA:38575"/>
        <dbReference type="ChEBI" id="CHEBI:15377"/>
        <dbReference type="ChEBI" id="CHEBI:15378"/>
        <dbReference type="ChEBI" id="CHEBI:30823"/>
        <dbReference type="ChEBI" id="CHEBI:53753"/>
        <dbReference type="ChEBI" id="CHEBI:75945"/>
    </reaction>
    <physiologicalReaction direction="left-to-right" evidence="32">
        <dbReference type="Rhea" id="RHEA:38576"/>
    </physiologicalReaction>
</comment>
<dbReference type="AlphaFoldDB" id="A0A8U0W861"/>
<evidence type="ECO:0000256" key="18">
    <source>
        <dbReference type="ARBA" id="ARBA00031485"/>
    </source>
</evidence>
<evidence type="ECO:0000256" key="31">
    <source>
        <dbReference type="ARBA" id="ARBA00048374"/>
    </source>
</evidence>
<comment type="catalytic activity">
    <reaction evidence="37">
        <text>1,3-dihexadecanoyl-2-(9Z-octadecenoyl)glycerol + H2O = 1,3-dihexadecanoylglycerol + (9Z)-octadecenoate + H(+)</text>
        <dbReference type="Rhea" id="RHEA:40983"/>
        <dbReference type="ChEBI" id="CHEBI:15377"/>
        <dbReference type="ChEBI" id="CHEBI:15378"/>
        <dbReference type="ChEBI" id="CHEBI:30823"/>
        <dbReference type="ChEBI" id="CHEBI:75688"/>
        <dbReference type="ChEBI" id="CHEBI:77619"/>
    </reaction>
    <physiologicalReaction direction="left-to-right" evidence="37">
        <dbReference type="Rhea" id="RHEA:40984"/>
    </physiologicalReaction>
</comment>
<keyword evidence="5" id="KW-0812">Transmembrane</keyword>
<evidence type="ECO:0000256" key="27">
    <source>
        <dbReference type="ARBA" id="ARBA00048049"/>
    </source>
</evidence>
<evidence type="ECO:0000256" key="39">
    <source>
        <dbReference type="ARBA" id="ARBA00048939"/>
    </source>
</evidence>
<keyword evidence="11" id="KW-0472">Membrane</keyword>
<dbReference type="GO" id="GO:0006644">
    <property type="term" value="P:phospholipid metabolic process"/>
    <property type="evidence" value="ECO:0007669"/>
    <property type="project" value="TreeGrafter"/>
</dbReference>
<evidence type="ECO:0000256" key="25">
    <source>
        <dbReference type="ARBA" id="ARBA00048011"/>
    </source>
</evidence>
<evidence type="ECO:0000256" key="36">
    <source>
        <dbReference type="ARBA" id="ARBA00048699"/>
    </source>
</evidence>